<reference evidence="2 3" key="1">
    <citation type="submission" date="2021-03" db="EMBL/GenBank/DDBJ databases">
        <title>Complete Genome Sequences of Two Lysobacter Strains Isolated from Sea Water (Lysobacter caseinilyticus) and Soil (Lysobacter helvus) in South Korea.</title>
        <authorList>
            <person name="Watanabe Y."/>
            <person name="Arakawa K."/>
        </authorList>
    </citation>
    <scope>NUCLEOTIDE SEQUENCE [LARGE SCALE GENOMIC DNA]</scope>
    <source>
        <strain evidence="2 3">KVB24</strain>
    </source>
</reference>
<gene>
    <name evidence="2" type="ORF">LYSCAS_30000</name>
</gene>
<dbReference type="RefSeq" id="WP_213434879.1">
    <property type="nucleotide sequence ID" value="NZ_AP024545.1"/>
</dbReference>
<evidence type="ECO:0008006" key="4">
    <source>
        <dbReference type="Google" id="ProtNLM"/>
    </source>
</evidence>
<evidence type="ECO:0000313" key="2">
    <source>
        <dbReference type="EMBL" id="BCT93976.1"/>
    </source>
</evidence>
<keyword evidence="1" id="KW-0812">Transmembrane</keyword>
<dbReference type="Proteomes" id="UP000681317">
    <property type="component" value="Chromosome"/>
</dbReference>
<keyword evidence="1" id="KW-1133">Transmembrane helix</keyword>
<feature type="transmembrane region" description="Helical" evidence="1">
    <location>
        <begin position="12"/>
        <end position="30"/>
    </location>
</feature>
<proteinExistence type="predicted"/>
<protein>
    <recommendedName>
        <fullName evidence="4">DUF4760 domain-containing protein</fullName>
    </recommendedName>
</protein>
<accession>A0ABM7Q9B7</accession>
<sequence length="171" mass="19066">MDLHAAVDIAQLAGTVTLIGGAVFGLVQFFEYKKQRADAVAAEVMHTFIGAELARALTILRGLPDAVSAERLRDEGFEAEYAAVLVCTTFETLGVLVYKRIAPFPLVVELAGGIIVVMWRKLGPWLQQIRAEQSQPSWAEWFEWLAQQCAKHKDEDAPAYIKHAGWSPWKR</sequence>
<keyword evidence="3" id="KW-1185">Reference proteome</keyword>
<keyword evidence="1" id="KW-0472">Membrane</keyword>
<organism evidence="2 3">
    <name type="scientific">Noviluteimonas caseinilytica</name>
    <dbReference type="NCBI Taxonomy" id="2675101"/>
    <lineage>
        <taxon>Bacteria</taxon>
        <taxon>Pseudomonadati</taxon>
        <taxon>Pseudomonadota</taxon>
        <taxon>Gammaproteobacteria</taxon>
        <taxon>Lysobacterales</taxon>
        <taxon>Lysobacteraceae</taxon>
        <taxon>Noviluteimonas</taxon>
    </lineage>
</organism>
<dbReference type="EMBL" id="AP024545">
    <property type="protein sequence ID" value="BCT93976.1"/>
    <property type="molecule type" value="Genomic_DNA"/>
</dbReference>
<dbReference type="InterPro" id="IPR031876">
    <property type="entry name" value="DUF4760"/>
</dbReference>
<dbReference type="Pfam" id="PF15956">
    <property type="entry name" value="DUF4760"/>
    <property type="match status" value="1"/>
</dbReference>
<name>A0ABM7Q9B7_9GAMM</name>
<evidence type="ECO:0000313" key="3">
    <source>
        <dbReference type="Proteomes" id="UP000681317"/>
    </source>
</evidence>
<evidence type="ECO:0000256" key="1">
    <source>
        <dbReference type="SAM" id="Phobius"/>
    </source>
</evidence>